<protein>
    <recommendedName>
        <fullName evidence="4">OAR domain-containing protein</fullName>
    </recommendedName>
</protein>
<evidence type="ECO:0000313" key="2">
    <source>
        <dbReference type="EMBL" id="KAK4036224.1"/>
    </source>
</evidence>
<name>A0ABR0B3L5_9CRUS</name>
<dbReference type="EMBL" id="JAOYFB010000040">
    <property type="protein sequence ID" value="KAK4036224.1"/>
    <property type="molecule type" value="Genomic_DNA"/>
</dbReference>
<dbReference type="Proteomes" id="UP001234178">
    <property type="component" value="Unassembled WGS sequence"/>
</dbReference>
<sequence length="185" mass="19314">MDHHHHQNPMGGPPRSFPSAYPRSFPIGHHHHQLGPAAVAAAAAAAASSLFPSPLHGFSGLCPCCPVKPRPIGALNLPGLFPPTGLFGNLNGMERGIGSTVGGFGSAGSSGSSGSGVSGQGSGFHLETAQPGSVEELRRKAHEHSAALLHSLQHHAMEFHLQQHQQQQQRKNKEAAESETNSQSD</sequence>
<evidence type="ECO:0000256" key="1">
    <source>
        <dbReference type="SAM" id="MobiDB-lite"/>
    </source>
</evidence>
<keyword evidence="3" id="KW-1185">Reference proteome</keyword>
<accession>A0ABR0B3L5</accession>
<proteinExistence type="predicted"/>
<feature type="region of interest" description="Disordered" evidence="1">
    <location>
        <begin position="159"/>
        <end position="185"/>
    </location>
</feature>
<gene>
    <name evidence="2" type="ORF">OUZ56_028291</name>
</gene>
<evidence type="ECO:0008006" key="4">
    <source>
        <dbReference type="Google" id="ProtNLM"/>
    </source>
</evidence>
<feature type="compositionally biased region" description="Gly residues" evidence="1">
    <location>
        <begin position="104"/>
        <end position="122"/>
    </location>
</feature>
<organism evidence="2 3">
    <name type="scientific">Daphnia magna</name>
    <dbReference type="NCBI Taxonomy" id="35525"/>
    <lineage>
        <taxon>Eukaryota</taxon>
        <taxon>Metazoa</taxon>
        <taxon>Ecdysozoa</taxon>
        <taxon>Arthropoda</taxon>
        <taxon>Crustacea</taxon>
        <taxon>Branchiopoda</taxon>
        <taxon>Diplostraca</taxon>
        <taxon>Cladocera</taxon>
        <taxon>Anomopoda</taxon>
        <taxon>Daphniidae</taxon>
        <taxon>Daphnia</taxon>
    </lineage>
</organism>
<reference evidence="2 3" key="1">
    <citation type="journal article" date="2023" name="Nucleic Acids Res.">
        <title>The hologenome of Daphnia magna reveals possible DNA methylation and microbiome-mediated evolution of the host genome.</title>
        <authorList>
            <person name="Chaturvedi A."/>
            <person name="Li X."/>
            <person name="Dhandapani V."/>
            <person name="Marshall H."/>
            <person name="Kissane S."/>
            <person name="Cuenca-Cambronero M."/>
            <person name="Asole G."/>
            <person name="Calvet F."/>
            <person name="Ruiz-Romero M."/>
            <person name="Marangio P."/>
            <person name="Guigo R."/>
            <person name="Rago D."/>
            <person name="Mirbahai L."/>
            <person name="Eastwood N."/>
            <person name="Colbourne J.K."/>
            <person name="Zhou J."/>
            <person name="Mallon E."/>
            <person name="Orsini L."/>
        </authorList>
    </citation>
    <scope>NUCLEOTIDE SEQUENCE [LARGE SCALE GENOMIC DNA]</scope>
    <source>
        <strain evidence="2">LRV0_1</strain>
    </source>
</reference>
<feature type="region of interest" description="Disordered" evidence="1">
    <location>
        <begin position="1"/>
        <end position="25"/>
    </location>
</feature>
<feature type="region of interest" description="Disordered" evidence="1">
    <location>
        <begin position="104"/>
        <end position="143"/>
    </location>
</feature>
<comment type="caution">
    <text evidence="2">The sequence shown here is derived from an EMBL/GenBank/DDBJ whole genome shotgun (WGS) entry which is preliminary data.</text>
</comment>
<evidence type="ECO:0000313" key="3">
    <source>
        <dbReference type="Proteomes" id="UP001234178"/>
    </source>
</evidence>